<name>A0A2P2L7M2_RHIMU</name>
<accession>A0A2P2L7M2</accession>
<dbReference type="EMBL" id="GGEC01033483">
    <property type="protein sequence ID" value="MBX13967.1"/>
    <property type="molecule type" value="Transcribed_RNA"/>
</dbReference>
<proteinExistence type="predicted"/>
<reference evidence="1" key="1">
    <citation type="submission" date="2018-02" db="EMBL/GenBank/DDBJ databases">
        <title>Rhizophora mucronata_Transcriptome.</title>
        <authorList>
            <person name="Meera S.P."/>
            <person name="Sreeshan A."/>
            <person name="Augustine A."/>
        </authorList>
    </citation>
    <scope>NUCLEOTIDE SEQUENCE</scope>
    <source>
        <tissue evidence="1">Leaf</tissue>
    </source>
</reference>
<organism evidence="1">
    <name type="scientific">Rhizophora mucronata</name>
    <name type="common">Asiatic mangrove</name>
    <dbReference type="NCBI Taxonomy" id="61149"/>
    <lineage>
        <taxon>Eukaryota</taxon>
        <taxon>Viridiplantae</taxon>
        <taxon>Streptophyta</taxon>
        <taxon>Embryophyta</taxon>
        <taxon>Tracheophyta</taxon>
        <taxon>Spermatophyta</taxon>
        <taxon>Magnoliopsida</taxon>
        <taxon>eudicotyledons</taxon>
        <taxon>Gunneridae</taxon>
        <taxon>Pentapetalae</taxon>
        <taxon>rosids</taxon>
        <taxon>fabids</taxon>
        <taxon>Malpighiales</taxon>
        <taxon>Rhizophoraceae</taxon>
        <taxon>Rhizophora</taxon>
    </lineage>
</organism>
<evidence type="ECO:0000313" key="1">
    <source>
        <dbReference type="EMBL" id="MBX13967.1"/>
    </source>
</evidence>
<protein>
    <submittedName>
        <fullName evidence="1">Syndetin isoform X2</fullName>
    </submittedName>
</protein>
<dbReference type="AlphaFoldDB" id="A0A2P2L7M2"/>
<sequence>MLVNPLHDEVQLILEACPQELVSFWHKNLQ</sequence>